<feature type="non-terminal residue" evidence="1">
    <location>
        <position position="59"/>
    </location>
</feature>
<feature type="non-terminal residue" evidence="1">
    <location>
        <position position="1"/>
    </location>
</feature>
<evidence type="ECO:0000313" key="1">
    <source>
        <dbReference type="EMBL" id="KAK7455945.1"/>
    </source>
</evidence>
<dbReference type="Proteomes" id="UP001519460">
    <property type="component" value="Unassembled WGS sequence"/>
</dbReference>
<accession>A0ABD0J3A2</accession>
<dbReference type="EMBL" id="JACVVK020000687">
    <property type="protein sequence ID" value="KAK7455945.1"/>
    <property type="molecule type" value="Genomic_DNA"/>
</dbReference>
<proteinExistence type="predicted"/>
<dbReference type="AlphaFoldDB" id="A0ABD0J3A2"/>
<reference evidence="1 2" key="1">
    <citation type="journal article" date="2023" name="Sci. Data">
        <title>Genome assembly of the Korean intertidal mud-creeper Batillaria attramentaria.</title>
        <authorList>
            <person name="Patra A.K."/>
            <person name="Ho P.T."/>
            <person name="Jun S."/>
            <person name="Lee S.J."/>
            <person name="Kim Y."/>
            <person name="Won Y.J."/>
        </authorList>
    </citation>
    <scope>NUCLEOTIDE SEQUENCE [LARGE SCALE GENOMIC DNA]</scope>
    <source>
        <strain evidence="1">Wonlab-2016</strain>
    </source>
</reference>
<name>A0ABD0J3A2_9CAEN</name>
<sequence length="59" mass="6470">GPTKERQAPCNPVLYQDRRIRPVNPGHGGVGPAVRRGGSGLLQELNYNKTSRPPYIMTV</sequence>
<keyword evidence="2" id="KW-1185">Reference proteome</keyword>
<gene>
    <name evidence="1" type="ORF">BaRGS_00039413</name>
</gene>
<evidence type="ECO:0000313" key="2">
    <source>
        <dbReference type="Proteomes" id="UP001519460"/>
    </source>
</evidence>
<organism evidence="1 2">
    <name type="scientific">Batillaria attramentaria</name>
    <dbReference type="NCBI Taxonomy" id="370345"/>
    <lineage>
        <taxon>Eukaryota</taxon>
        <taxon>Metazoa</taxon>
        <taxon>Spiralia</taxon>
        <taxon>Lophotrochozoa</taxon>
        <taxon>Mollusca</taxon>
        <taxon>Gastropoda</taxon>
        <taxon>Caenogastropoda</taxon>
        <taxon>Sorbeoconcha</taxon>
        <taxon>Cerithioidea</taxon>
        <taxon>Batillariidae</taxon>
        <taxon>Batillaria</taxon>
    </lineage>
</organism>
<comment type="caution">
    <text evidence="1">The sequence shown here is derived from an EMBL/GenBank/DDBJ whole genome shotgun (WGS) entry which is preliminary data.</text>
</comment>
<protein>
    <submittedName>
        <fullName evidence="1">Uncharacterized protein</fullName>
    </submittedName>
</protein>